<accession>A0ABU1YTD9</accession>
<dbReference type="Proteomes" id="UP001180453">
    <property type="component" value="Unassembled WGS sequence"/>
</dbReference>
<evidence type="ECO:0000313" key="2">
    <source>
        <dbReference type="Proteomes" id="UP001180453"/>
    </source>
</evidence>
<name>A0ABU1YTD9_ROSSA</name>
<sequence>MPVFLSSLLHSSRAAVLALLLVVLPLQGVVQLVAGLQGHRHVHTGAARESVLSGLAEPLRALLDHLHAAQDPRLQGHKLGGFASKGSAAGMHEHGGVFHQHSADTADVLEVGDAADDSLQGGVTAFLAWLPTGLAMMALGGASDHPSLADLDWRDRVIAPPLTPPRG</sequence>
<protein>
    <submittedName>
        <fullName evidence="1">Uncharacterized protein</fullName>
    </submittedName>
</protein>
<comment type="caution">
    <text evidence="1">The sequence shown here is derived from an EMBL/GenBank/DDBJ whole genome shotgun (WGS) entry which is preliminary data.</text>
</comment>
<proteinExistence type="predicted"/>
<reference evidence="1 2" key="1">
    <citation type="submission" date="2023-07" db="EMBL/GenBank/DDBJ databases">
        <title>Sorghum-associated microbial communities from plants grown in Nebraska, USA.</title>
        <authorList>
            <person name="Schachtman D."/>
        </authorList>
    </citation>
    <scope>NUCLEOTIDE SEQUENCE [LARGE SCALE GENOMIC DNA]</scope>
    <source>
        <strain evidence="1 2">BE314</strain>
    </source>
</reference>
<organism evidence="1 2">
    <name type="scientific">Roseateles saccharophilus</name>
    <name type="common">Pseudomonas saccharophila</name>
    <dbReference type="NCBI Taxonomy" id="304"/>
    <lineage>
        <taxon>Bacteria</taxon>
        <taxon>Pseudomonadati</taxon>
        <taxon>Pseudomonadota</taxon>
        <taxon>Betaproteobacteria</taxon>
        <taxon>Burkholderiales</taxon>
        <taxon>Sphaerotilaceae</taxon>
        <taxon>Roseateles</taxon>
    </lineage>
</organism>
<evidence type="ECO:0000313" key="1">
    <source>
        <dbReference type="EMBL" id="MDR7272107.1"/>
    </source>
</evidence>
<dbReference type="EMBL" id="JAVDXU010000004">
    <property type="protein sequence ID" value="MDR7272107.1"/>
    <property type="molecule type" value="Genomic_DNA"/>
</dbReference>
<keyword evidence="2" id="KW-1185">Reference proteome</keyword>
<dbReference type="RefSeq" id="WP_310270624.1">
    <property type="nucleotide sequence ID" value="NZ_JAVDXU010000004.1"/>
</dbReference>
<gene>
    <name evidence="1" type="ORF">J2X20_004781</name>
</gene>